<evidence type="ECO:0000256" key="1">
    <source>
        <dbReference type="SAM" id="Phobius"/>
    </source>
</evidence>
<feature type="transmembrane region" description="Helical" evidence="1">
    <location>
        <begin position="492"/>
        <end position="515"/>
    </location>
</feature>
<feature type="transmembrane region" description="Helical" evidence="1">
    <location>
        <begin position="100"/>
        <end position="118"/>
    </location>
</feature>
<dbReference type="GO" id="GO:0048039">
    <property type="term" value="F:ubiquinone binding"/>
    <property type="evidence" value="ECO:0007669"/>
    <property type="project" value="TreeGrafter"/>
</dbReference>
<gene>
    <name evidence="2" type="ORF">Pan161_28020</name>
</gene>
<dbReference type="OrthoDB" id="9811718at2"/>
<keyword evidence="1" id="KW-1133">Transmembrane helix</keyword>
<feature type="transmembrane region" description="Helical" evidence="1">
    <location>
        <begin position="42"/>
        <end position="62"/>
    </location>
</feature>
<sequence length="539" mass="59594">MNSFLNSVISLSPVLLIVMPVAGACFGWGISQLGLEFNRWTAFSNTLISCLILAAVLTAPALKDESPTRAISITLKLPAVETNQARQEMPRHFQWAMDHISLWFLLLPTCLWPALILLSRRMGVESRWHYFLLMLLQAFLVGLFVSYDLISFATFLLASTFCMLCLIRTWSGSRSIRLLESTMYLQFLGDAFIVAGLLLASIGYTRMQGLLLETPQPVTYQFNEIIQGTVNDTALFPLAESYWSTTSPWIFLILMTGFTIKGAIFPAHYSLTQWMKQDSSSAFHTKDRSIWCLALLALFTKISVYGMLRFMVPLNHSAVQSISTVISFWGMSGFLYFALLACRGGLVQGVLCFLLGQTALSLTLLFTAEPAIVPNLTLLNVIQGLACCLLLLVIPVLSLPVTGKANRLLQWIAGFAILTLAGLPGLGGFTTQFAFLWSLSQDSLLLALIYLLGYLLFQLVLIRGFWQLMKAAATETKAQPEADSMYEQEHRLFAWLAFGPAVLLILVTGISPASLVKETLLPLFPASVTGSETQNAKTD</sequence>
<dbReference type="PANTHER" id="PTHR43507:SF1">
    <property type="entry name" value="NADH-UBIQUINONE OXIDOREDUCTASE CHAIN 4"/>
    <property type="match status" value="1"/>
</dbReference>
<keyword evidence="1" id="KW-0472">Membrane</keyword>
<dbReference type="InterPro" id="IPR003918">
    <property type="entry name" value="NADH_UbQ_OxRdtase"/>
</dbReference>
<feature type="transmembrane region" description="Helical" evidence="1">
    <location>
        <begin position="249"/>
        <end position="269"/>
    </location>
</feature>
<dbReference type="GO" id="GO:0042773">
    <property type="term" value="P:ATP synthesis coupled electron transport"/>
    <property type="evidence" value="ECO:0007669"/>
    <property type="project" value="InterPro"/>
</dbReference>
<dbReference type="EMBL" id="CP036343">
    <property type="protein sequence ID" value="QDT91147.1"/>
    <property type="molecule type" value="Genomic_DNA"/>
</dbReference>
<keyword evidence="3" id="KW-1185">Reference proteome</keyword>
<feature type="transmembrane region" description="Helical" evidence="1">
    <location>
        <begin position="290"/>
        <end position="312"/>
    </location>
</feature>
<dbReference type="Proteomes" id="UP000316855">
    <property type="component" value="Chromosome"/>
</dbReference>
<proteinExistence type="predicted"/>
<dbReference type="PANTHER" id="PTHR43507">
    <property type="entry name" value="NADH-UBIQUINONE OXIDOREDUCTASE CHAIN 4"/>
    <property type="match status" value="1"/>
</dbReference>
<evidence type="ECO:0000313" key="3">
    <source>
        <dbReference type="Proteomes" id="UP000316855"/>
    </source>
</evidence>
<dbReference type="GO" id="GO:0003954">
    <property type="term" value="F:NADH dehydrogenase activity"/>
    <property type="evidence" value="ECO:0007669"/>
    <property type="project" value="TreeGrafter"/>
</dbReference>
<evidence type="ECO:0000313" key="2">
    <source>
        <dbReference type="EMBL" id="QDT91147.1"/>
    </source>
</evidence>
<feature type="transmembrane region" description="Helical" evidence="1">
    <location>
        <begin position="443"/>
        <end position="462"/>
    </location>
</feature>
<name>A0A517VDT1_9PLAN</name>
<dbReference type="AlphaFoldDB" id="A0A517VDT1"/>
<feature type="transmembrane region" description="Helical" evidence="1">
    <location>
        <begin position="411"/>
        <end position="437"/>
    </location>
</feature>
<dbReference type="GO" id="GO:0008137">
    <property type="term" value="F:NADH dehydrogenase (ubiquinone) activity"/>
    <property type="evidence" value="ECO:0007669"/>
    <property type="project" value="InterPro"/>
</dbReference>
<dbReference type="KEGG" id="gax:Pan161_28020"/>
<keyword evidence="2" id="KW-0830">Ubiquinone</keyword>
<protein>
    <submittedName>
        <fullName evidence="2">NADH:ubiquinone oxidoreductase subunit M</fullName>
    </submittedName>
</protein>
<accession>A0A517VDT1</accession>
<keyword evidence="1" id="KW-0812">Transmembrane</keyword>
<dbReference type="GO" id="GO:0015990">
    <property type="term" value="P:electron transport coupled proton transport"/>
    <property type="evidence" value="ECO:0007669"/>
    <property type="project" value="TreeGrafter"/>
</dbReference>
<feature type="transmembrane region" description="Helical" evidence="1">
    <location>
        <begin position="153"/>
        <end position="171"/>
    </location>
</feature>
<feature type="transmembrane region" description="Helical" evidence="1">
    <location>
        <begin position="12"/>
        <end position="30"/>
    </location>
</feature>
<organism evidence="2 3">
    <name type="scientific">Gimesia algae</name>
    <dbReference type="NCBI Taxonomy" id="2527971"/>
    <lineage>
        <taxon>Bacteria</taxon>
        <taxon>Pseudomonadati</taxon>
        <taxon>Planctomycetota</taxon>
        <taxon>Planctomycetia</taxon>
        <taxon>Planctomycetales</taxon>
        <taxon>Planctomycetaceae</taxon>
        <taxon>Gimesia</taxon>
    </lineage>
</organism>
<feature type="transmembrane region" description="Helical" evidence="1">
    <location>
        <begin position="318"/>
        <end position="339"/>
    </location>
</feature>
<feature type="transmembrane region" description="Helical" evidence="1">
    <location>
        <begin position="183"/>
        <end position="204"/>
    </location>
</feature>
<reference evidence="2 3" key="1">
    <citation type="submission" date="2019-02" db="EMBL/GenBank/DDBJ databases">
        <title>Deep-cultivation of Planctomycetes and their phenomic and genomic characterization uncovers novel biology.</title>
        <authorList>
            <person name="Wiegand S."/>
            <person name="Jogler M."/>
            <person name="Boedeker C."/>
            <person name="Pinto D."/>
            <person name="Vollmers J."/>
            <person name="Rivas-Marin E."/>
            <person name="Kohn T."/>
            <person name="Peeters S.H."/>
            <person name="Heuer A."/>
            <person name="Rast P."/>
            <person name="Oberbeckmann S."/>
            <person name="Bunk B."/>
            <person name="Jeske O."/>
            <person name="Meyerdierks A."/>
            <person name="Storesund J.E."/>
            <person name="Kallscheuer N."/>
            <person name="Luecker S."/>
            <person name="Lage O.M."/>
            <person name="Pohl T."/>
            <person name="Merkel B.J."/>
            <person name="Hornburger P."/>
            <person name="Mueller R.-W."/>
            <person name="Bruemmer F."/>
            <person name="Labrenz M."/>
            <person name="Spormann A.M."/>
            <person name="Op den Camp H."/>
            <person name="Overmann J."/>
            <person name="Amann R."/>
            <person name="Jetten M.S.M."/>
            <person name="Mascher T."/>
            <person name="Medema M.H."/>
            <person name="Devos D.P."/>
            <person name="Kaster A.-K."/>
            <person name="Ovreas L."/>
            <person name="Rohde M."/>
            <person name="Galperin M.Y."/>
            <person name="Jogler C."/>
        </authorList>
    </citation>
    <scope>NUCLEOTIDE SEQUENCE [LARGE SCALE GENOMIC DNA]</scope>
    <source>
        <strain evidence="2 3">Pan161</strain>
    </source>
</reference>
<feature type="transmembrane region" description="Helical" evidence="1">
    <location>
        <begin position="346"/>
        <end position="366"/>
    </location>
</feature>
<feature type="transmembrane region" description="Helical" evidence="1">
    <location>
        <begin position="378"/>
        <end position="399"/>
    </location>
</feature>
<dbReference type="RefSeq" id="WP_145227785.1">
    <property type="nucleotide sequence ID" value="NZ_CP036343.1"/>
</dbReference>
<feature type="transmembrane region" description="Helical" evidence="1">
    <location>
        <begin position="130"/>
        <end position="147"/>
    </location>
</feature>